<reference evidence="10 11" key="2">
    <citation type="submission" date="2017-10" db="EMBL/GenBank/DDBJ databases">
        <authorList>
            <person name="Banno H."/>
            <person name="Chua N.-H."/>
        </authorList>
    </citation>
    <scope>NUCLEOTIDE SEQUENCE [LARGE SCALE GENOMIC DNA]</scope>
    <source>
        <strain evidence="10 11">JK623</strain>
    </source>
</reference>
<keyword evidence="6 8" id="KW-0460">Magnesium</keyword>
<proteinExistence type="inferred from homology"/>
<dbReference type="InterPro" id="IPR042111">
    <property type="entry name" value="Adenylosuccinate_synth_dom3"/>
</dbReference>
<feature type="binding site" description="in other chain" evidence="8">
    <location>
        <position position="227"/>
    </location>
    <ligand>
        <name>IMP</name>
        <dbReference type="ChEBI" id="CHEBI:58053"/>
        <note>ligand shared between dimeric partners</note>
    </ligand>
</feature>
<evidence type="ECO:0000256" key="3">
    <source>
        <dbReference type="ARBA" id="ARBA00022723"/>
    </source>
</evidence>
<evidence type="ECO:0000256" key="5">
    <source>
        <dbReference type="ARBA" id="ARBA00022755"/>
    </source>
</evidence>
<dbReference type="AlphaFoldDB" id="A0A2G3E106"/>
<evidence type="ECO:0000256" key="6">
    <source>
        <dbReference type="ARBA" id="ARBA00022842"/>
    </source>
</evidence>
<feature type="binding site" evidence="8">
    <location>
        <begin position="416"/>
        <end position="418"/>
    </location>
    <ligand>
        <name>GTP</name>
        <dbReference type="ChEBI" id="CHEBI:37565"/>
    </ligand>
</feature>
<dbReference type="GO" id="GO:0005525">
    <property type="term" value="F:GTP binding"/>
    <property type="evidence" value="ECO:0007669"/>
    <property type="project" value="UniProtKB-UniRule"/>
</dbReference>
<feature type="binding site" evidence="8">
    <location>
        <begin position="13"/>
        <end position="19"/>
    </location>
    <ligand>
        <name>GTP</name>
        <dbReference type="ChEBI" id="CHEBI:37565"/>
    </ligand>
</feature>
<dbReference type="PANTHER" id="PTHR11846:SF0">
    <property type="entry name" value="ADENYLOSUCCINATE SYNTHETASE"/>
    <property type="match status" value="1"/>
</dbReference>
<feature type="binding site" description="in other chain" evidence="8">
    <location>
        <position position="306"/>
    </location>
    <ligand>
        <name>IMP</name>
        <dbReference type="ChEBI" id="CHEBI:58053"/>
        <note>ligand shared between dimeric partners</note>
    </ligand>
</feature>
<feature type="active site" description="Proton acceptor" evidence="8">
    <location>
        <position position="14"/>
    </location>
</feature>
<accession>A0A2G3E106</accession>
<keyword evidence="2 8" id="KW-0436">Ligase</keyword>
<feature type="binding site" evidence="8">
    <location>
        <position position="14"/>
    </location>
    <ligand>
        <name>Mg(2+)</name>
        <dbReference type="ChEBI" id="CHEBI:18420"/>
    </ligand>
</feature>
<feature type="binding site" description="in other chain" evidence="8">
    <location>
        <begin position="14"/>
        <end position="17"/>
    </location>
    <ligand>
        <name>IMP</name>
        <dbReference type="ChEBI" id="CHEBI:58053"/>
        <note>ligand shared between dimeric partners</note>
    </ligand>
</feature>
<dbReference type="FunFam" id="1.10.300.10:FF:000001">
    <property type="entry name" value="Adenylosuccinate synthetase"/>
    <property type="match status" value="1"/>
</dbReference>
<dbReference type="HAMAP" id="MF_00011">
    <property type="entry name" value="Adenylosucc_synth"/>
    <property type="match status" value="1"/>
</dbReference>
<dbReference type="Proteomes" id="UP000224563">
    <property type="component" value="Unassembled WGS sequence"/>
</dbReference>
<feature type="binding site" evidence="8">
    <location>
        <position position="143"/>
    </location>
    <ligand>
        <name>IMP</name>
        <dbReference type="ChEBI" id="CHEBI:58053"/>
        <note>ligand shared between dimeric partners</note>
    </ligand>
</feature>
<dbReference type="EC" id="6.3.4.4" evidence="8"/>
<dbReference type="Pfam" id="PF00709">
    <property type="entry name" value="Adenylsucc_synt"/>
    <property type="match status" value="1"/>
</dbReference>
<dbReference type="InterPro" id="IPR042109">
    <property type="entry name" value="Adenylosuccinate_synth_dom1"/>
</dbReference>
<reference evidence="10 11" key="1">
    <citation type="submission" date="2017-10" db="EMBL/GenBank/DDBJ databases">
        <title>Resolving the taxonomy of Roseburia spp., Eubacterium rectale and Agathobacter spp. through phylogenomic analysis.</title>
        <authorList>
            <person name="Sheridan P.O."/>
            <person name="Walker A.W."/>
            <person name="Duncan S.H."/>
            <person name="Scott K.P."/>
            <person name="Toole P.W.O."/>
            <person name="Luis P."/>
            <person name="Flint H.J."/>
        </authorList>
    </citation>
    <scope>NUCLEOTIDE SEQUENCE [LARGE SCALE GENOMIC DNA]</scope>
    <source>
        <strain evidence="10 11">JK623</strain>
    </source>
</reference>
<keyword evidence="4 8" id="KW-0547">Nucleotide-binding</keyword>
<evidence type="ECO:0000256" key="4">
    <source>
        <dbReference type="ARBA" id="ARBA00022741"/>
    </source>
</evidence>
<evidence type="ECO:0000313" key="10">
    <source>
        <dbReference type="EMBL" id="PHU36934.1"/>
    </source>
</evidence>
<sequence>MSKVDVVIGCFYGDEGKGKVIDYLGTTADVAIRATGGDNAGHTIKVNGVKYAMHLIPSGLLSGHTVGIIGNGVVLNPQVLLDEIHNLKDHGFDVDRYLKISEKAHVIFPYHRLLDAALEKARKSKIGTTGKGIGPSYCDKFERCGIRMEDLYAEDFREKLQEQFESRLALLKFYDPQEDYDKLLDFEKVHQEYVEYAKQLKPYVCDTFTLIHKALEADKKVVVEGAQATLLDIDFGSYPFVTSSNPTIGGALTGSGLSASDIGNVYGIIKAYSSRVGEGPYVTELLDETGDRIRELGHEYGTTTGRPRRCGWLDLVTLKYAKRLNGLTALSVNHLDTIGKFDKIKVCTAYDVNGTITEDFTTNLNVLNHAKPVYQELDGNFGDIEGITKFEDLPKNAQDYIRFIEDYIGIPVKFIGTGADREAMIVRD</sequence>
<dbReference type="FunFam" id="3.90.170.10:FF:000001">
    <property type="entry name" value="Adenylosuccinate synthetase"/>
    <property type="match status" value="1"/>
</dbReference>
<comment type="subunit">
    <text evidence="1 8">Homodimer.</text>
</comment>
<comment type="pathway">
    <text evidence="8">Purine metabolism; AMP biosynthesis via de novo pathway; AMP from IMP: step 1/2.</text>
</comment>
<comment type="cofactor">
    <cofactor evidence="8">
        <name>Mg(2+)</name>
        <dbReference type="ChEBI" id="CHEBI:18420"/>
    </cofactor>
    <text evidence="8">Binds 1 Mg(2+) ion per subunit.</text>
</comment>
<dbReference type="SMART" id="SM00788">
    <property type="entry name" value="Adenylsucc_synt"/>
    <property type="match status" value="1"/>
</dbReference>
<feature type="binding site" evidence="8">
    <location>
        <position position="308"/>
    </location>
    <ligand>
        <name>GTP</name>
        <dbReference type="ChEBI" id="CHEBI:37565"/>
    </ligand>
</feature>
<evidence type="ECO:0000256" key="7">
    <source>
        <dbReference type="ARBA" id="ARBA00023134"/>
    </source>
</evidence>
<evidence type="ECO:0000256" key="8">
    <source>
        <dbReference type="HAMAP-Rule" id="MF_00011"/>
    </source>
</evidence>
<feature type="binding site" evidence="8">
    <location>
        <begin position="302"/>
        <end position="308"/>
    </location>
    <ligand>
        <name>substrate</name>
    </ligand>
</feature>
<dbReference type="GO" id="GO:0046040">
    <property type="term" value="P:IMP metabolic process"/>
    <property type="evidence" value="ECO:0007669"/>
    <property type="project" value="TreeGrafter"/>
</dbReference>
<dbReference type="CDD" id="cd03108">
    <property type="entry name" value="AdSS"/>
    <property type="match status" value="1"/>
</dbReference>
<evidence type="ECO:0000256" key="1">
    <source>
        <dbReference type="ARBA" id="ARBA00011738"/>
    </source>
</evidence>
<feature type="active site" evidence="9">
    <location>
        <position position="140"/>
    </location>
</feature>
<evidence type="ECO:0000256" key="2">
    <source>
        <dbReference type="ARBA" id="ARBA00022598"/>
    </source>
</evidence>
<dbReference type="PROSITE" id="PS00513">
    <property type="entry name" value="ADENYLOSUCCIN_SYN_2"/>
    <property type="match status" value="1"/>
</dbReference>
<dbReference type="NCBIfam" id="NF002223">
    <property type="entry name" value="PRK01117.1"/>
    <property type="match status" value="1"/>
</dbReference>
<dbReference type="Gene3D" id="3.90.170.10">
    <property type="entry name" value="Adenylosuccinate Synthetase, subunit A, domain 3"/>
    <property type="match status" value="1"/>
</dbReference>
<dbReference type="EMBL" id="PDYG01000100">
    <property type="protein sequence ID" value="PHU36934.1"/>
    <property type="molecule type" value="Genomic_DNA"/>
</dbReference>
<dbReference type="Gene3D" id="3.40.440.10">
    <property type="entry name" value="Adenylosuccinate Synthetase, subunit A, domain 1"/>
    <property type="match status" value="1"/>
</dbReference>
<dbReference type="InterPro" id="IPR042110">
    <property type="entry name" value="Adenylosuccinate_synth_dom2"/>
</dbReference>
<dbReference type="RefSeq" id="WP_099386652.1">
    <property type="nucleotide sequence ID" value="NZ_JANSWH010000028.1"/>
</dbReference>
<feature type="binding site" evidence="8">
    <location>
        <position position="41"/>
    </location>
    <ligand>
        <name>Mg(2+)</name>
        <dbReference type="ChEBI" id="CHEBI:18420"/>
    </ligand>
</feature>
<dbReference type="PANTHER" id="PTHR11846">
    <property type="entry name" value="ADENYLOSUCCINATE SYNTHETASE"/>
    <property type="match status" value="1"/>
</dbReference>
<feature type="binding site" evidence="8">
    <location>
        <begin position="334"/>
        <end position="336"/>
    </location>
    <ligand>
        <name>GTP</name>
        <dbReference type="ChEBI" id="CHEBI:37565"/>
    </ligand>
</feature>
<dbReference type="GO" id="GO:0004019">
    <property type="term" value="F:adenylosuccinate synthase activity"/>
    <property type="evidence" value="ECO:0007669"/>
    <property type="project" value="UniProtKB-UniRule"/>
</dbReference>
<feature type="binding site" description="in other chain" evidence="8">
    <location>
        <position position="129"/>
    </location>
    <ligand>
        <name>IMP</name>
        <dbReference type="ChEBI" id="CHEBI:58053"/>
        <note>ligand shared between dimeric partners</note>
    </ligand>
</feature>
<protein>
    <recommendedName>
        <fullName evidence="8">Adenylosuccinate synthetase</fullName>
        <shortName evidence="8">AMPSase</shortName>
        <shortName evidence="8">AdSS</shortName>
        <ecNumber evidence="8">6.3.4.4</ecNumber>
    </recommendedName>
    <alternativeName>
        <fullName evidence="8">IMP--aspartate ligase</fullName>
    </alternativeName>
</protein>
<dbReference type="GO" id="GO:0044208">
    <property type="term" value="P:'de novo' AMP biosynthetic process"/>
    <property type="evidence" value="ECO:0007669"/>
    <property type="project" value="UniProtKB-UniRule"/>
</dbReference>
<name>A0A2G3E106_9FIRM</name>
<comment type="subcellular location">
    <subcellularLocation>
        <location evidence="8">Cytoplasm</location>
    </subcellularLocation>
</comment>
<feature type="active site" description="Proton donor" evidence="8">
    <location>
        <position position="42"/>
    </location>
</feature>
<keyword evidence="11" id="KW-1185">Reference proteome</keyword>
<gene>
    <name evidence="8" type="primary">purA</name>
    <name evidence="10" type="ORF">CSX02_10550</name>
</gene>
<feature type="binding site" description="in other chain" evidence="8">
    <location>
        <position position="242"/>
    </location>
    <ligand>
        <name>IMP</name>
        <dbReference type="ChEBI" id="CHEBI:58053"/>
        <note>ligand shared between dimeric partners</note>
    </ligand>
</feature>
<keyword evidence="7 8" id="KW-0342">GTP-binding</keyword>
<keyword evidence="8" id="KW-0963">Cytoplasm</keyword>
<dbReference type="InterPro" id="IPR027417">
    <property type="entry name" value="P-loop_NTPase"/>
</dbReference>
<evidence type="ECO:0000256" key="9">
    <source>
        <dbReference type="PROSITE-ProRule" id="PRU10134"/>
    </source>
</evidence>
<dbReference type="SUPFAM" id="SSF52540">
    <property type="entry name" value="P-loop containing nucleoside triphosphate hydrolases"/>
    <property type="match status" value="1"/>
</dbReference>
<dbReference type="GO" id="GO:0005737">
    <property type="term" value="C:cytoplasm"/>
    <property type="evidence" value="ECO:0007669"/>
    <property type="project" value="UniProtKB-SubCell"/>
</dbReference>
<dbReference type="UniPathway" id="UPA00075">
    <property type="reaction ID" value="UER00335"/>
</dbReference>
<organism evidence="10 11">
    <name type="scientific">Agathobacter ruminis</name>
    <dbReference type="NCBI Taxonomy" id="1712665"/>
    <lineage>
        <taxon>Bacteria</taxon>
        <taxon>Bacillati</taxon>
        <taxon>Bacillota</taxon>
        <taxon>Clostridia</taxon>
        <taxon>Lachnospirales</taxon>
        <taxon>Lachnospiraceae</taxon>
        <taxon>Agathobacter</taxon>
    </lineage>
</organism>
<feature type="binding site" description="in other chain" evidence="8">
    <location>
        <begin position="39"/>
        <end position="42"/>
    </location>
    <ligand>
        <name>IMP</name>
        <dbReference type="ChEBI" id="CHEBI:58053"/>
        <note>ligand shared between dimeric partners</note>
    </ligand>
</feature>
<comment type="function">
    <text evidence="8">Plays an important role in the de novo pathway of purine nucleotide biosynthesis. Catalyzes the first committed step in the biosynthesis of AMP from IMP.</text>
</comment>
<evidence type="ECO:0000313" key="11">
    <source>
        <dbReference type="Proteomes" id="UP000224563"/>
    </source>
</evidence>
<comment type="caution">
    <text evidence="10">The sequence shown here is derived from an EMBL/GenBank/DDBJ whole genome shotgun (WGS) entry which is preliminary data.</text>
</comment>
<dbReference type="NCBIfam" id="TIGR00184">
    <property type="entry name" value="purA"/>
    <property type="match status" value="1"/>
</dbReference>
<keyword evidence="3 8" id="KW-0479">Metal-binding</keyword>
<comment type="catalytic activity">
    <reaction evidence="8">
        <text>IMP + L-aspartate + GTP = N(6)-(1,2-dicarboxyethyl)-AMP + GDP + phosphate + 2 H(+)</text>
        <dbReference type="Rhea" id="RHEA:15753"/>
        <dbReference type="ChEBI" id="CHEBI:15378"/>
        <dbReference type="ChEBI" id="CHEBI:29991"/>
        <dbReference type="ChEBI" id="CHEBI:37565"/>
        <dbReference type="ChEBI" id="CHEBI:43474"/>
        <dbReference type="ChEBI" id="CHEBI:57567"/>
        <dbReference type="ChEBI" id="CHEBI:58053"/>
        <dbReference type="ChEBI" id="CHEBI:58189"/>
        <dbReference type="EC" id="6.3.4.4"/>
    </reaction>
</comment>
<keyword evidence="5 8" id="KW-0658">Purine biosynthesis</keyword>
<dbReference type="Gene3D" id="1.10.300.10">
    <property type="entry name" value="Adenylosuccinate Synthetase, subunit A, domain 2"/>
    <property type="match status" value="1"/>
</dbReference>
<dbReference type="InterPro" id="IPR001114">
    <property type="entry name" value="Adenylosuccinate_synthetase"/>
</dbReference>
<dbReference type="InterPro" id="IPR033128">
    <property type="entry name" value="Adenylosuccin_syn_Lys_AS"/>
</dbReference>
<comment type="similarity">
    <text evidence="8">Belongs to the adenylosuccinate synthetase family.</text>
</comment>
<feature type="binding site" evidence="8">
    <location>
        <begin position="41"/>
        <end position="43"/>
    </location>
    <ligand>
        <name>GTP</name>
        <dbReference type="ChEBI" id="CHEBI:37565"/>
    </ligand>
</feature>
<dbReference type="GO" id="GO:0000287">
    <property type="term" value="F:magnesium ion binding"/>
    <property type="evidence" value="ECO:0007669"/>
    <property type="project" value="UniProtKB-UniRule"/>
</dbReference>